<accession>A0ACC1D8E6</accession>
<proteinExistence type="predicted"/>
<dbReference type="Proteomes" id="UP000824533">
    <property type="component" value="Linkage Group LG07"/>
</dbReference>
<keyword evidence="2" id="KW-1185">Reference proteome</keyword>
<comment type="caution">
    <text evidence="1">The sequence shown here is derived from an EMBL/GenBank/DDBJ whole genome shotgun (WGS) entry which is preliminary data.</text>
</comment>
<dbReference type="EMBL" id="CM034393">
    <property type="protein sequence ID" value="KAJ0180009.1"/>
    <property type="molecule type" value="Genomic_DNA"/>
</dbReference>
<protein>
    <submittedName>
        <fullName evidence="1">Uncharacterized protein</fullName>
    </submittedName>
</protein>
<evidence type="ECO:0000313" key="2">
    <source>
        <dbReference type="Proteomes" id="UP000824533"/>
    </source>
</evidence>
<sequence>MSWEQPPTTTVPATASTKQEIAEYSNLAQITVSSRIPDFWTDQPCLWFAQFDAIVANQKLSEGNKYNLVVTKLNKESIQQVTDLLLQPPQEKPYASLKERLLTVYEESEIRKVQKLLSEIGLGNQKPSQLLRKMKDLAQDKFPEQTLRIMWTGHLPPAVRAILTISEVAHLDKLAKLADSVMETSGSRDTIHQVTETAGTTFSSDRVIAEIAKLNQRVDELSRRRTPNRYSRYQRERTNSRNRQRETSAQRRNSSSADWLCFYHFRFRNRAKKCIKLCNWNNGSANMEPRAADNCIDTSSHRLCVTDVNSGMRFLVDTGANVSVIPVQKRYNYVSQPTDYKLFAANGTEIHTYGTKHLVLNLRLRKPCQWKFIIANVKQPILGADFLRHYRLLVDLSAQKLIDQQTKLLTLGSLIMHREPSVNTVGNNHPFYEMLSEYADITKPIPFHNDDSDTDSSSTIYHHIETTGPLVHARARPLPPHRYHKVKEEFRMMQEMGICRPSKSEWSSPLHVVAKKNG</sequence>
<reference evidence="1 2" key="1">
    <citation type="journal article" date="2021" name="Front. Genet.">
        <title>Chromosome-Level Genome Assembly Reveals Significant Gene Expansion in the Toll and IMD Signaling Pathways of Dendrolimus kikuchii.</title>
        <authorList>
            <person name="Zhou J."/>
            <person name="Wu P."/>
            <person name="Xiong Z."/>
            <person name="Liu N."/>
            <person name="Zhao N."/>
            <person name="Ji M."/>
            <person name="Qiu Y."/>
            <person name="Yang B."/>
        </authorList>
    </citation>
    <scope>NUCLEOTIDE SEQUENCE [LARGE SCALE GENOMIC DNA]</scope>
    <source>
        <strain evidence="1">Ann1</strain>
    </source>
</reference>
<organism evidence="1 2">
    <name type="scientific">Dendrolimus kikuchii</name>
    <dbReference type="NCBI Taxonomy" id="765133"/>
    <lineage>
        <taxon>Eukaryota</taxon>
        <taxon>Metazoa</taxon>
        <taxon>Ecdysozoa</taxon>
        <taxon>Arthropoda</taxon>
        <taxon>Hexapoda</taxon>
        <taxon>Insecta</taxon>
        <taxon>Pterygota</taxon>
        <taxon>Neoptera</taxon>
        <taxon>Endopterygota</taxon>
        <taxon>Lepidoptera</taxon>
        <taxon>Glossata</taxon>
        <taxon>Ditrysia</taxon>
        <taxon>Bombycoidea</taxon>
        <taxon>Lasiocampidae</taxon>
        <taxon>Dendrolimus</taxon>
    </lineage>
</organism>
<name>A0ACC1D8E6_9NEOP</name>
<gene>
    <name evidence="1" type="ORF">K1T71_004600</name>
</gene>
<evidence type="ECO:0000313" key="1">
    <source>
        <dbReference type="EMBL" id="KAJ0180009.1"/>
    </source>
</evidence>